<dbReference type="OrthoDB" id="9807815at2"/>
<gene>
    <name evidence="9" type="ORF">SBA1_330012</name>
</gene>
<feature type="transmembrane region" description="Helical" evidence="7">
    <location>
        <begin position="141"/>
        <end position="161"/>
    </location>
</feature>
<feature type="transmembrane region" description="Helical" evidence="7">
    <location>
        <begin position="229"/>
        <end position="249"/>
    </location>
</feature>
<dbReference type="InterPro" id="IPR051401">
    <property type="entry name" value="GtrA_CellWall_Glycosyl"/>
</dbReference>
<evidence type="ECO:0000313" key="9">
    <source>
        <dbReference type="EMBL" id="SPF40948.1"/>
    </source>
</evidence>
<evidence type="ECO:0000259" key="8">
    <source>
        <dbReference type="Pfam" id="PF04138"/>
    </source>
</evidence>
<name>A0A2U3KMS0_9BACT</name>
<sequence length="283" mass="31558">MTMRMTANSRWDNQLEEIRRRVDQRQFWQDVATKQVAPDSFKKNAGENGDSPGERLTNSCRDNEVRTNAPRTENSVLRNTLASKELCEFKWQKSEPTSHADGGNSISPSKLVRFSKFNFVGGIGIAVQFAALFLLKSVFNFNYLLATALAVETAVLHNFVWHERFTWVDRIRPAPEQRTSGAKARILSRLVRGAEAPLFHGCARVCSSGLKRCATPNPWRSSFARLARFHLGNGAVSILGNLALMKLLAGQGHMNYLAANAIAITLCSLVNFLVSDAWVFAQE</sequence>
<evidence type="ECO:0000256" key="5">
    <source>
        <dbReference type="ARBA" id="ARBA00023136"/>
    </source>
</evidence>
<organism evidence="9 10">
    <name type="scientific">Candidatus Sulfotelmatobacter kueseliae</name>
    <dbReference type="NCBI Taxonomy" id="2042962"/>
    <lineage>
        <taxon>Bacteria</taxon>
        <taxon>Pseudomonadati</taxon>
        <taxon>Acidobacteriota</taxon>
        <taxon>Terriglobia</taxon>
        <taxon>Terriglobales</taxon>
        <taxon>Candidatus Korobacteraceae</taxon>
        <taxon>Candidatus Sulfotelmatobacter</taxon>
    </lineage>
</organism>
<keyword evidence="3 7" id="KW-0812">Transmembrane</keyword>
<dbReference type="Pfam" id="PF04138">
    <property type="entry name" value="GtrA_DPMS_TM"/>
    <property type="match status" value="2"/>
</dbReference>
<accession>A0A2U3KMS0</accession>
<reference evidence="10" key="1">
    <citation type="submission" date="2018-02" db="EMBL/GenBank/DDBJ databases">
        <authorList>
            <person name="Hausmann B."/>
        </authorList>
    </citation>
    <scope>NUCLEOTIDE SEQUENCE [LARGE SCALE GENOMIC DNA]</scope>
    <source>
        <strain evidence="10">Peat soil MAG SbA1</strain>
    </source>
</reference>
<dbReference type="GO" id="GO:0000271">
    <property type="term" value="P:polysaccharide biosynthetic process"/>
    <property type="evidence" value="ECO:0007669"/>
    <property type="project" value="InterPro"/>
</dbReference>
<evidence type="ECO:0000256" key="2">
    <source>
        <dbReference type="ARBA" id="ARBA00009399"/>
    </source>
</evidence>
<proteinExistence type="inferred from homology"/>
<keyword evidence="4 7" id="KW-1133">Transmembrane helix</keyword>
<protein>
    <submittedName>
        <fullName evidence="9">GtrA family protein (Modular protein)</fullName>
    </submittedName>
</protein>
<keyword evidence="5 7" id="KW-0472">Membrane</keyword>
<dbReference type="PANTHER" id="PTHR38459:SF1">
    <property type="entry name" value="PROPHAGE BACTOPRENOL-LINKED GLUCOSE TRANSLOCASE HOMOLOG"/>
    <property type="match status" value="1"/>
</dbReference>
<dbReference type="Proteomes" id="UP000238701">
    <property type="component" value="Unassembled WGS sequence"/>
</dbReference>
<evidence type="ECO:0000256" key="3">
    <source>
        <dbReference type="ARBA" id="ARBA00022692"/>
    </source>
</evidence>
<evidence type="ECO:0000256" key="6">
    <source>
        <dbReference type="SAM" id="MobiDB-lite"/>
    </source>
</evidence>
<comment type="subcellular location">
    <subcellularLocation>
        <location evidence="1">Membrane</location>
        <topology evidence="1">Multi-pass membrane protein</topology>
    </subcellularLocation>
</comment>
<feature type="region of interest" description="Disordered" evidence="6">
    <location>
        <begin position="38"/>
        <end position="60"/>
    </location>
</feature>
<dbReference type="InterPro" id="IPR007267">
    <property type="entry name" value="GtrA_DPMS_TM"/>
</dbReference>
<feature type="domain" description="GtrA/DPMS transmembrane" evidence="8">
    <location>
        <begin position="116"/>
        <end position="171"/>
    </location>
</feature>
<dbReference type="GO" id="GO:0005886">
    <property type="term" value="C:plasma membrane"/>
    <property type="evidence" value="ECO:0007669"/>
    <property type="project" value="TreeGrafter"/>
</dbReference>
<evidence type="ECO:0000256" key="7">
    <source>
        <dbReference type="SAM" id="Phobius"/>
    </source>
</evidence>
<comment type="similarity">
    <text evidence="2">Belongs to the GtrA family.</text>
</comment>
<feature type="domain" description="GtrA/DPMS transmembrane" evidence="8">
    <location>
        <begin position="234"/>
        <end position="280"/>
    </location>
</feature>
<feature type="transmembrane region" description="Helical" evidence="7">
    <location>
        <begin position="261"/>
        <end position="281"/>
    </location>
</feature>
<dbReference type="EMBL" id="OMOD01000126">
    <property type="protein sequence ID" value="SPF40948.1"/>
    <property type="molecule type" value="Genomic_DNA"/>
</dbReference>
<evidence type="ECO:0000313" key="10">
    <source>
        <dbReference type="Proteomes" id="UP000238701"/>
    </source>
</evidence>
<evidence type="ECO:0000256" key="1">
    <source>
        <dbReference type="ARBA" id="ARBA00004141"/>
    </source>
</evidence>
<evidence type="ECO:0000256" key="4">
    <source>
        <dbReference type="ARBA" id="ARBA00022989"/>
    </source>
</evidence>
<feature type="transmembrane region" description="Helical" evidence="7">
    <location>
        <begin position="117"/>
        <end position="135"/>
    </location>
</feature>
<dbReference type="PANTHER" id="PTHR38459">
    <property type="entry name" value="PROPHAGE BACTOPRENOL-LINKED GLUCOSE TRANSLOCASE HOMOLOG"/>
    <property type="match status" value="1"/>
</dbReference>
<dbReference type="AlphaFoldDB" id="A0A2U3KMS0"/>